<comment type="caution">
    <text evidence="2">The sequence shown here is derived from an EMBL/GenBank/DDBJ whole genome shotgun (WGS) entry which is preliminary data.</text>
</comment>
<keyword evidence="1" id="KW-1133">Transmembrane helix</keyword>
<evidence type="ECO:0000313" key="2">
    <source>
        <dbReference type="EMBL" id="KAA2238867.1"/>
    </source>
</evidence>
<dbReference type="RefSeq" id="WP_149840046.1">
    <property type="nucleotide sequence ID" value="NZ_VUOC01000004.1"/>
</dbReference>
<dbReference type="SUPFAM" id="SSF63737">
    <property type="entry name" value="Leukotriene A4 hydrolase N-terminal domain"/>
    <property type="match status" value="1"/>
</dbReference>
<name>A0A5B2VKT6_9BACT</name>
<feature type="transmembrane region" description="Helical" evidence="1">
    <location>
        <begin position="405"/>
        <end position="428"/>
    </location>
</feature>
<feature type="transmembrane region" description="Helical" evidence="1">
    <location>
        <begin position="245"/>
        <end position="264"/>
    </location>
</feature>
<dbReference type="InterPro" id="IPR042097">
    <property type="entry name" value="Aminopeptidase_N-like_N_sf"/>
</dbReference>
<feature type="transmembrane region" description="Helical" evidence="1">
    <location>
        <begin position="103"/>
        <end position="127"/>
    </location>
</feature>
<feature type="transmembrane region" description="Helical" evidence="1">
    <location>
        <begin position="567"/>
        <end position="585"/>
    </location>
</feature>
<feature type="transmembrane region" description="Helical" evidence="1">
    <location>
        <begin position="440"/>
        <end position="463"/>
    </location>
</feature>
<organism evidence="2 3">
    <name type="scientific">Chitinophaga agrisoli</name>
    <dbReference type="NCBI Taxonomy" id="2607653"/>
    <lineage>
        <taxon>Bacteria</taxon>
        <taxon>Pseudomonadati</taxon>
        <taxon>Bacteroidota</taxon>
        <taxon>Chitinophagia</taxon>
        <taxon>Chitinophagales</taxon>
        <taxon>Chitinophagaceae</taxon>
        <taxon>Chitinophaga</taxon>
    </lineage>
</organism>
<keyword evidence="1" id="KW-0812">Transmembrane</keyword>
<feature type="transmembrane region" description="Helical" evidence="1">
    <location>
        <begin position="53"/>
        <end position="77"/>
    </location>
</feature>
<dbReference type="Proteomes" id="UP000324611">
    <property type="component" value="Unassembled WGS sequence"/>
</dbReference>
<feature type="transmembrane region" description="Helical" evidence="1">
    <location>
        <begin position="351"/>
        <end position="373"/>
    </location>
</feature>
<feature type="transmembrane region" description="Helical" evidence="1">
    <location>
        <begin position="147"/>
        <end position="171"/>
    </location>
</feature>
<reference evidence="2 3" key="1">
    <citation type="submission" date="2019-09" db="EMBL/GenBank/DDBJ databases">
        <title>Chitinophaga ginsengihumi sp. nov., isolated from soil of ginseng rhizosphere.</title>
        <authorList>
            <person name="Lee J."/>
        </authorList>
    </citation>
    <scope>NUCLEOTIDE SEQUENCE [LARGE SCALE GENOMIC DNA]</scope>
    <source>
        <strain evidence="2 3">BN140078</strain>
    </source>
</reference>
<dbReference type="AlphaFoldDB" id="A0A5B2VKT6"/>
<evidence type="ECO:0000256" key="1">
    <source>
        <dbReference type="SAM" id="Phobius"/>
    </source>
</evidence>
<accession>A0A5B2VKT6</accession>
<feature type="transmembrane region" description="Helical" evidence="1">
    <location>
        <begin position="319"/>
        <end position="339"/>
    </location>
</feature>
<dbReference type="InterPro" id="IPR027268">
    <property type="entry name" value="Peptidase_M4/M1_CTD_sf"/>
</dbReference>
<evidence type="ECO:0000313" key="3">
    <source>
        <dbReference type="Proteomes" id="UP000324611"/>
    </source>
</evidence>
<dbReference type="EMBL" id="VUOC01000004">
    <property type="protein sequence ID" value="KAA2238867.1"/>
    <property type="molecule type" value="Genomic_DNA"/>
</dbReference>
<evidence type="ECO:0008006" key="4">
    <source>
        <dbReference type="Google" id="ProtNLM"/>
    </source>
</evidence>
<dbReference type="Gene3D" id="1.10.390.10">
    <property type="entry name" value="Neutral Protease Domain 2"/>
    <property type="match status" value="1"/>
</dbReference>
<protein>
    <recommendedName>
        <fullName evidence="4">ABC-type transport system involved in multi-copper enzyme maturation permease subunit</fullName>
    </recommendedName>
</protein>
<feature type="transmembrane region" description="Helical" evidence="1">
    <location>
        <begin position="525"/>
        <end position="546"/>
    </location>
</feature>
<keyword evidence="3" id="KW-1185">Reference proteome</keyword>
<reference evidence="2 3" key="2">
    <citation type="submission" date="2019-09" db="EMBL/GenBank/DDBJ databases">
        <authorList>
            <person name="Jin C."/>
        </authorList>
    </citation>
    <scope>NUCLEOTIDE SEQUENCE [LARGE SCALE GENOMIC DNA]</scope>
    <source>
        <strain evidence="2 3">BN140078</strain>
    </source>
</reference>
<feature type="transmembrane region" description="Helical" evidence="1">
    <location>
        <begin position="178"/>
        <end position="197"/>
    </location>
</feature>
<keyword evidence="1" id="KW-0472">Membrane</keyword>
<gene>
    <name evidence="2" type="ORF">F0L74_21880</name>
</gene>
<sequence length="1212" mass="137620">MFLEIFLFEIRCRIRRPAFYLYFAAIFLFTVISFAAGMLPVAEKAHINSPYLIAFWCSVMTMMMMLVSSSVMGAAIYRDIEYQTRDYYLTYPVTKAGYFWGRYLGSFTMMAVIALAILPGVWLGTVIGPLTGRTVPDQYGPNLLVYYLYPFFTLALPNLFFTASLFFGLVAITRNVKVIYFGGILLFLFYFVALFFLNHTDNVAVISIADPFGINGVRYQMMTAVSAEQNNQLIRLTGPLAINRLLWPGLGAVILLFTYLRFNFERFFSGKRDKAAIDEVVAVPNRIMPVPAISFTGGYERRTLSGLIRLELLNIMRDNYFWIIVSSGSLFLGFVFWLGERNYGAPDFPRTVTLLAIFNNTFPFFIFFIIMFYTGETLQRDRLTRYAFINDALPPPNWVLNGAKLIPLLIMSMALSLIPLVVGVVVQLSKGFMHLNMIAYAGYIAWILLPKLLLSVVFCYLIHVVINNKFAAYAVGVTLWVAFFFLDSTGTFDYHLLLYGYTPPAPISDMDGMGHMAGPVGWFNLYWLLNGGLLIIVAALFYYRGVNSSFKERLQLIPARFNRTTRIFAAVLLPLFLMVGAYIYYNISYRNNYLTKGEQEDRAVMYERTLKKYQSLSLPKVTRIKMEVDLFPDKQQAITNALVTIMNKTAQPIPAMLLDGDELSAYSITLNHQPLPYTSPLLYPRGVFNWLRPRQDTAPFRLYRFPRALAPGDSLVLQVRSAIEHNGFANGVYAVQYLHNGFFFAGGLPGLGYDEEDEISSADMRKKAGLPPKDEEEIAQDDPVGMRTLKAGATADLFRLDVTVSTAGDQTALTHGVLVKQWRRNGRNYFHYVQDRPGMYLPLGIISARFANRRDSVKLDHQVYIDVYYHPAHHDNIDRIIAAYKDGLRHFSAAYSAYPFQNIRLAESSIYASRQSSTATLDAYMENNGWNAHFTDPNQFDYVYFATTRLLAQQWWRFQVAPNATAGSLVIPEGLASYDALVMAESKYGKANMRAVLLDQQWSYLFAHRHREGTERPLIRASKWFEWSGKASVVLYGLRSLIGADSIDHALRAFRAAYAFKDQPPFAGANDLYRYLQQRVPDSLQYYLTDTWQKITVYDNRIEKATMTPMAGKHGYNLTFTVYVDKTWTNDKGKDVPAAALNDYIDIGIFGAPATGKNGQTQANVLYLKRYKFTRGAHKLTIAVKDKPVTIGIDPFAMLVDRTPGDNMKKIE</sequence>
<proteinExistence type="predicted"/>
<feature type="transmembrane region" description="Helical" evidence="1">
    <location>
        <begin position="470"/>
        <end position="486"/>
    </location>
</feature>
<feature type="transmembrane region" description="Helical" evidence="1">
    <location>
        <begin position="20"/>
        <end position="41"/>
    </location>
</feature>